<dbReference type="AlphaFoldDB" id="A0A9P5Y2V7"/>
<keyword evidence="3" id="KW-1185">Reference proteome</keyword>
<dbReference type="Gene3D" id="2.60.120.260">
    <property type="entry name" value="Galactose-binding domain-like"/>
    <property type="match status" value="2"/>
</dbReference>
<evidence type="ECO:0000256" key="1">
    <source>
        <dbReference type="SAM" id="Phobius"/>
    </source>
</evidence>
<protein>
    <recommendedName>
        <fullName evidence="4">Transmembrane protein</fullName>
    </recommendedName>
</protein>
<comment type="caution">
    <text evidence="2">The sequence shown here is derived from an EMBL/GenBank/DDBJ whole genome shotgun (WGS) entry which is preliminary data.</text>
</comment>
<reference evidence="2" key="1">
    <citation type="submission" date="2020-11" db="EMBL/GenBank/DDBJ databases">
        <authorList>
            <consortium name="DOE Joint Genome Institute"/>
            <person name="Ahrendt S."/>
            <person name="Riley R."/>
            <person name="Andreopoulos W."/>
            <person name="Labutti K."/>
            <person name="Pangilinan J."/>
            <person name="Ruiz-Duenas F.J."/>
            <person name="Barrasa J.M."/>
            <person name="Sanchez-Garcia M."/>
            <person name="Camarero S."/>
            <person name="Miyauchi S."/>
            <person name="Serrano A."/>
            <person name="Linde D."/>
            <person name="Babiker R."/>
            <person name="Drula E."/>
            <person name="Ayuso-Fernandez I."/>
            <person name="Pacheco R."/>
            <person name="Padilla G."/>
            <person name="Ferreira P."/>
            <person name="Barriuso J."/>
            <person name="Kellner H."/>
            <person name="Castanera R."/>
            <person name="Alfaro M."/>
            <person name="Ramirez L."/>
            <person name="Pisabarro A.G."/>
            <person name="Kuo A."/>
            <person name="Tritt A."/>
            <person name="Lipzen A."/>
            <person name="He G."/>
            <person name="Yan M."/>
            <person name="Ng V."/>
            <person name="Cullen D."/>
            <person name="Martin F."/>
            <person name="Rosso M.-N."/>
            <person name="Henrissat B."/>
            <person name="Hibbett D."/>
            <person name="Martinez A.T."/>
            <person name="Grigoriev I.V."/>
        </authorList>
    </citation>
    <scope>NUCLEOTIDE SEQUENCE</scope>
    <source>
        <strain evidence="2">CBS 247.69</strain>
    </source>
</reference>
<gene>
    <name evidence="2" type="ORF">BDZ94DRAFT_1298624</name>
</gene>
<evidence type="ECO:0000313" key="2">
    <source>
        <dbReference type="EMBL" id="KAF9462288.1"/>
    </source>
</evidence>
<dbReference type="Proteomes" id="UP000807353">
    <property type="component" value="Unassembled WGS sequence"/>
</dbReference>
<keyword evidence="1" id="KW-0472">Membrane</keyword>
<accession>A0A9P5Y2V7</accession>
<evidence type="ECO:0000313" key="3">
    <source>
        <dbReference type="Proteomes" id="UP000807353"/>
    </source>
</evidence>
<feature type="transmembrane region" description="Helical" evidence="1">
    <location>
        <begin position="296"/>
        <end position="319"/>
    </location>
</feature>
<organism evidence="2 3">
    <name type="scientific">Collybia nuda</name>
    <dbReference type="NCBI Taxonomy" id="64659"/>
    <lineage>
        <taxon>Eukaryota</taxon>
        <taxon>Fungi</taxon>
        <taxon>Dikarya</taxon>
        <taxon>Basidiomycota</taxon>
        <taxon>Agaricomycotina</taxon>
        <taxon>Agaricomycetes</taxon>
        <taxon>Agaricomycetidae</taxon>
        <taxon>Agaricales</taxon>
        <taxon>Tricholomatineae</taxon>
        <taxon>Clitocybaceae</taxon>
        <taxon>Collybia</taxon>
    </lineage>
</organism>
<evidence type="ECO:0008006" key="4">
    <source>
        <dbReference type="Google" id="ProtNLM"/>
    </source>
</evidence>
<keyword evidence="1" id="KW-1133">Transmembrane helix</keyword>
<sequence>MPSFWTSIEDTSPLISYSRGWRAGHGSDDPSVKLYSQSSFMLTNSKNETASFVFNGTSIEVYGAKRSNHGFFQVQLDDQLFSNDGKADPDVFQRVLFSAHNLTQGLHTFTITNQDELFLDIDFIIWETTIGENTNDKLYLETFQDTSPSFAYLPSETDWGLQMSPVYMGSFMGGSGHATTTFDASFTFKFDGDGVSLYGPVGSNGSSYTAQLDNGNTKAFSSQMEFFTPQTLLYHADSLGPGTHNLTITYKGPGEKSFAIDYATVYTTTAPPSPDFPHQLPSVPSSSTRKLTSLDIGLITATAISSTLFLVISAIFLFWCHRRRGVKPIEPLPQVEPYLPTPSSLPPSAMYIQSTYPNQGVYTKERGGFRIVDDQPGGRLLFISLEH</sequence>
<keyword evidence="1" id="KW-0812">Transmembrane</keyword>
<name>A0A9P5Y2V7_9AGAR</name>
<proteinExistence type="predicted"/>
<dbReference type="CDD" id="cd12087">
    <property type="entry name" value="TM_EGFR-like"/>
    <property type="match status" value="1"/>
</dbReference>
<dbReference type="OrthoDB" id="2563669at2759"/>
<dbReference type="EMBL" id="MU150273">
    <property type="protein sequence ID" value="KAF9462288.1"/>
    <property type="molecule type" value="Genomic_DNA"/>
</dbReference>